<sequence length="55" mass="6241">MRYVSLFVSDESLITDIYQYKNNDLESGNNPSENNETSSSNIDNVLLMHILLSAM</sequence>
<accession>A0A9N8VG05</accession>
<evidence type="ECO:0000313" key="1">
    <source>
        <dbReference type="EMBL" id="CAG8454646.1"/>
    </source>
</evidence>
<proteinExistence type="predicted"/>
<dbReference type="AlphaFoldDB" id="A0A9N8VG05"/>
<comment type="caution">
    <text evidence="1">The sequence shown here is derived from an EMBL/GenBank/DDBJ whole genome shotgun (WGS) entry which is preliminary data.</text>
</comment>
<protein>
    <submittedName>
        <fullName evidence="1">128_t:CDS:1</fullName>
    </submittedName>
</protein>
<dbReference type="EMBL" id="CAJVPK010000126">
    <property type="protein sequence ID" value="CAG8454646.1"/>
    <property type="molecule type" value="Genomic_DNA"/>
</dbReference>
<keyword evidence="2" id="KW-1185">Reference proteome</keyword>
<evidence type="ECO:0000313" key="2">
    <source>
        <dbReference type="Proteomes" id="UP000789706"/>
    </source>
</evidence>
<dbReference type="Proteomes" id="UP000789706">
    <property type="component" value="Unassembled WGS sequence"/>
</dbReference>
<organism evidence="1 2">
    <name type="scientific">Diversispora eburnea</name>
    <dbReference type="NCBI Taxonomy" id="1213867"/>
    <lineage>
        <taxon>Eukaryota</taxon>
        <taxon>Fungi</taxon>
        <taxon>Fungi incertae sedis</taxon>
        <taxon>Mucoromycota</taxon>
        <taxon>Glomeromycotina</taxon>
        <taxon>Glomeromycetes</taxon>
        <taxon>Diversisporales</taxon>
        <taxon>Diversisporaceae</taxon>
        <taxon>Diversispora</taxon>
    </lineage>
</organism>
<reference evidence="1" key="1">
    <citation type="submission" date="2021-06" db="EMBL/GenBank/DDBJ databases">
        <authorList>
            <person name="Kallberg Y."/>
            <person name="Tangrot J."/>
            <person name="Rosling A."/>
        </authorList>
    </citation>
    <scope>NUCLEOTIDE SEQUENCE</scope>
    <source>
        <strain evidence="1">AZ414A</strain>
    </source>
</reference>
<name>A0A9N8VG05_9GLOM</name>
<gene>
    <name evidence="1" type="ORF">DEBURN_LOCUS2344</name>
</gene>